<dbReference type="Proteomes" id="UP000681343">
    <property type="component" value="Chromosome"/>
</dbReference>
<proteinExistence type="predicted"/>
<dbReference type="KEGG" id="vfa:MM35RIKEN_11990"/>
<keyword evidence="1" id="KW-0175">Coiled coil</keyword>
<evidence type="ECO:0000313" key="2">
    <source>
        <dbReference type="EMBL" id="BCK79007.1"/>
    </source>
</evidence>
<dbReference type="RefSeq" id="WP_212820159.1">
    <property type="nucleotide sequence ID" value="NZ_AP023415.1"/>
</dbReference>
<protein>
    <submittedName>
        <fullName evidence="2">Uncharacterized protein</fullName>
    </submittedName>
</protein>
<keyword evidence="3" id="KW-1185">Reference proteome</keyword>
<dbReference type="AlphaFoldDB" id="A0A810PY16"/>
<organism evidence="2 3">
    <name type="scientific">Vescimonas fastidiosa</name>
    <dbReference type="NCBI Taxonomy" id="2714353"/>
    <lineage>
        <taxon>Bacteria</taxon>
        <taxon>Bacillati</taxon>
        <taxon>Bacillota</taxon>
        <taxon>Clostridia</taxon>
        <taxon>Eubacteriales</taxon>
        <taxon>Oscillospiraceae</taxon>
        <taxon>Vescimonas</taxon>
    </lineage>
</organism>
<dbReference type="EMBL" id="AP023415">
    <property type="protein sequence ID" value="BCK79007.1"/>
    <property type="molecule type" value="Genomic_DNA"/>
</dbReference>
<accession>A0A810PY16</accession>
<feature type="coiled-coil region" evidence="1">
    <location>
        <begin position="5"/>
        <end position="75"/>
    </location>
</feature>
<evidence type="ECO:0000313" key="3">
    <source>
        <dbReference type="Proteomes" id="UP000681343"/>
    </source>
</evidence>
<name>A0A810PY16_9FIRM</name>
<gene>
    <name evidence="2" type="ORF">MM35RIKEN_11990</name>
</gene>
<sequence length="140" mass="16190">MKDKNTEIREAIDAGNRALKALEEAARHLQAARGLGLWDMLGGGFLSSLLKHSKMDDAQRAMDRAEQELRAFGRELADVQMYADIQLRFDSFTRFFDTFCDNFFVDWMVQSQILQAQDRVEEARQRVWEAVQQLQFLQGA</sequence>
<evidence type="ECO:0000256" key="1">
    <source>
        <dbReference type="SAM" id="Coils"/>
    </source>
</evidence>
<reference evidence="2" key="1">
    <citation type="submission" date="2020-09" db="EMBL/GenBank/DDBJ databases">
        <title>New species isolated from human feces.</title>
        <authorList>
            <person name="Kitahara M."/>
            <person name="Shigeno Y."/>
            <person name="Shime M."/>
            <person name="Matsumoto Y."/>
            <person name="Nakamura S."/>
            <person name="Motooka D."/>
            <person name="Fukuoka S."/>
            <person name="Nishikawa H."/>
            <person name="Benno Y."/>
        </authorList>
    </citation>
    <scope>NUCLEOTIDE SEQUENCE</scope>
    <source>
        <strain evidence="2">MM35</strain>
    </source>
</reference>